<evidence type="ECO:0000259" key="3">
    <source>
        <dbReference type="SMART" id="SM00644"/>
    </source>
</evidence>
<reference evidence="5 6" key="1">
    <citation type="journal article" date="2010" name="Stand. Genomic Sci.">
        <title>Complete genome sequence of Conexibacter woesei type strain (ID131577).</title>
        <authorList>
            <person name="Pukall R."/>
            <person name="Lapidus A."/>
            <person name="Glavina Del Rio T."/>
            <person name="Copeland A."/>
            <person name="Tice H."/>
            <person name="Cheng J.-F."/>
            <person name="Lucas S."/>
            <person name="Chen F."/>
            <person name="Nolan M."/>
            <person name="Bruce D."/>
            <person name="Goodwin L."/>
            <person name="Pitluck S."/>
            <person name="Mavromatis K."/>
            <person name="Ivanova N."/>
            <person name="Ovchinnikova G."/>
            <person name="Pati A."/>
            <person name="Chen A."/>
            <person name="Palaniappan K."/>
            <person name="Land M."/>
            <person name="Hauser L."/>
            <person name="Chang Y.-J."/>
            <person name="Jeffries C.D."/>
            <person name="Chain P."/>
            <person name="Meincke L."/>
            <person name="Sims D."/>
            <person name="Brettin T."/>
            <person name="Detter J.C."/>
            <person name="Rohde M."/>
            <person name="Goeker M."/>
            <person name="Bristow J."/>
            <person name="Eisen J.A."/>
            <person name="Markowitz V."/>
            <person name="Kyrpides N.C."/>
            <person name="Klenk H.-P."/>
            <person name="Hugenholtz P."/>
        </authorList>
    </citation>
    <scope>NUCLEOTIDE SEQUENCE [LARGE SCALE GENOMIC DNA]</scope>
    <source>
        <strain evidence="6">DSM 14684 / CIP 108061 / JCM 11494 / NBRC 100937 / ID131577</strain>
    </source>
</reference>
<dbReference type="PANTHER" id="PTHR11022:SF41">
    <property type="entry name" value="PEPTIDOGLYCAN-RECOGNITION PROTEIN LC-RELATED"/>
    <property type="match status" value="1"/>
</dbReference>
<evidence type="ECO:0000256" key="2">
    <source>
        <dbReference type="SAM" id="SignalP"/>
    </source>
</evidence>
<dbReference type="InterPro" id="IPR015510">
    <property type="entry name" value="PGRP"/>
</dbReference>
<keyword evidence="2" id="KW-0732">Signal</keyword>
<dbReference type="STRING" id="469383.Cwoe_0099"/>
<dbReference type="GO" id="GO:0008270">
    <property type="term" value="F:zinc ion binding"/>
    <property type="evidence" value="ECO:0007669"/>
    <property type="project" value="InterPro"/>
</dbReference>
<dbReference type="RefSeq" id="WP_012931588.1">
    <property type="nucleotide sequence ID" value="NC_013739.1"/>
</dbReference>
<proteinExistence type="inferred from homology"/>
<dbReference type="SMART" id="SM00701">
    <property type="entry name" value="PGRP"/>
    <property type="match status" value="1"/>
</dbReference>
<gene>
    <name evidence="5" type="ordered locus">Cwoe_0099</name>
</gene>
<dbReference type="KEGG" id="cwo:Cwoe_0099"/>
<dbReference type="GO" id="GO:0009253">
    <property type="term" value="P:peptidoglycan catabolic process"/>
    <property type="evidence" value="ECO:0007669"/>
    <property type="project" value="InterPro"/>
</dbReference>
<organism evidence="5 6">
    <name type="scientific">Conexibacter woesei (strain DSM 14684 / CCUG 47730 / CIP 108061 / JCM 11494 / NBRC 100937 / ID131577)</name>
    <dbReference type="NCBI Taxonomy" id="469383"/>
    <lineage>
        <taxon>Bacteria</taxon>
        <taxon>Bacillati</taxon>
        <taxon>Actinomycetota</taxon>
        <taxon>Thermoleophilia</taxon>
        <taxon>Solirubrobacterales</taxon>
        <taxon>Conexibacteraceae</taxon>
        <taxon>Conexibacter</taxon>
    </lineage>
</organism>
<evidence type="ECO:0000313" key="6">
    <source>
        <dbReference type="Proteomes" id="UP000008229"/>
    </source>
</evidence>
<feature type="signal peptide" evidence="2">
    <location>
        <begin position="1"/>
        <end position="21"/>
    </location>
</feature>
<keyword evidence="6" id="KW-1185">Reference proteome</keyword>
<protein>
    <submittedName>
        <fullName evidence="5">N-acetylmuramoyl-L-alanine amidase family 2</fullName>
    </submittedName>
</protein>
<evidence type="ECO:0000313" key="5">
    <source>
        <dbReference type="EMBL" id="ADB48535.1"/>
    </source>
</evidence>
<reference evidence="6" key="2">
    <citation type="submission" date="2010-01" db="EMBL/GenBank/DDBJ databases">
        <title>The complete genome of Conexibacter woesei DSM 14684.</title>
        <authorList>
            <consortium name="US DOE Joint Genome Institute (JGI-PGF)"/>
            <person name="Lucas S."/>
            <person name="Copeland A."/>
            <person name="Lapidus A."/>
            <person name="Glavina del Rio T."/>
            <person name="Dalin E."/>
            <person name="Tice H."/>
            <person name="Bruce D."/>
            <person name="Goodwin L."/>
            <person name="Pitluck S."/>
            <person name="Kyrpides N."/>
            <person name="Mavromatis K."/>
            <person name="Ivanova N."/>
            <person name="Mikhailova N."/>
            <person name="Chertkov O."/>
            <person name="Brettin T."/>
            <person name="Detter J.C."/>
            <person name="Han C."/>
            <person name="Larimer F."/>
            <person name="Land M."/>
            <person name="Hauser L."/>
            <person name="Markowitz V."/>
            <person name="Cheng J.-F."/>
            <person name="Hugenholtz P."/>
            <person name="Woyke T."/>
            <person name="Wu D."/>
            <person name="Pukall R."/>
            <person name="Steenblock K."/>
            <person name="Schneider S."/>
            <person name="Klenk H.-P."/>
            <person name="Eisen J.A."/>
        </authorList>
    </citation>
    <scope>NUCLEOTIDE SEQUENCE [LARGE SCALE GENOMIC DNA]</scope>
    <source>
        <strain evidence="6">DSM 14684 / CIP 108061 / JCM 11494 / NBRC 100937 / ID131577</strain>
    </source>
</reference>
<accession>D3F4V7</accession>
<dbReference type="PANTHER" id="PTHR11022">
    <property type="entry name" value="PEPTIDOGLYCAN RECOGNITION PROTEIN"/>
    <property type="match status" value="1"/>
</dbReference>
<dbReference type="eggNOG" id="COG5479">
    <property type="taxonomic scope" value="Bacteria"/>
</dbReference>
<dbReference type="SUPFAM" id="SSF55846">
    <property type="entry name" value="N-acetylmuramoyl-L-alanine amidase-like"/>
    <property type="match status" value="1"/>
</dbReference>
<dbReference type="AlphaFoldDB" id="D3F4V7"/>
<comment type="similarity">
    <text evidence="1">Belongs to the N-acetylmuramoyl-L-alanine amidase 2 family.</text>
</comment>
<dbReference type="GO" id="GO:0008745">
    <property type="term" value="F:N-acetylmuramoyl-L-alanine amidase activity"/>
    <property type="evidence" value="ECO:0007669"/>
    <property type="project" value="InterPro"/>
</dbReference>
<feature type="domain" description="Peptidoglycan recognition protein family" evidence="4">
    <location>
        <begin position="159"/>
        <end position="307"/>
    </location>
</feature>
<dbReference type="OrthoDB" id="514320at2"/>
<dbReference type="CDD" id="cd06583">
    <property type="entry name" value="PGRP"/>
    <property type="match status" value="1"/>
</dbReference>
<feature type="chain" id="PRO_5038411596" evidence="2">
    <location>
        <begin position="22"/>
        <end position="552"/>
    </location>
</feature>
<feature type="domain" description="N-acetylmuramoyl-L-alanine amidase" evidence="3">
    <location>
        <begin position="172"/>
        <end position="336"/>
    </location>
</feature>
<evidence type="ECO:0000256" key="1">
    <source>
        <dbReference type="ARBA" id="ARBA00007553"/>
    </source>
</evidence>
<dbReference type="InterPro" id="IPR006619">
    <property type="entry name" value="PGRP_domain_met/bac"/>
</dbReference>
<dbReference type="EMBL" id="CP001854">
    <property type="protein sequence ID" value="ADB48535.1"/>
    <property type="molecule type" value="Genomic_DNA"/>
</dbReference>
<dbReference type="SMART" id="SM00644">
    <property type="entry name" value="Ami_2"/>
    <property type="match status" value="1"/>
</dbReference>
<dbReference type="Pfam" id="PF01510">
    <property type="entry name" value="Amidase_2"/>
    <property type="match status" value="1"/>
</dbReference>
<evidence type="ECO:0000259" key="4">
    <source>
        <dbReference type="SMART" id="SM00701"/>
    </source>
</evidence>
<dbReference type="InterPro" id="IPR002502">
    <property type="entry name" value="Amidase_domain"/>
</dbReference>
<dbReference type="HOGENOM" id="CLU_461407_0_0_11"/>
<dbReference type="InterPro" id="IPR036505">
    <property type="entry name" value="Amidase/PGRP_sf"/>
</dbReference>
<name>D3F4V7_CONWI</name>
<dbReference type="Gene3D" id="3.40.80.10">
    <property type="entry name" value="Peptidoglycan recognition protein-like"/>
    <property type="match status" value="1"/>
</dbReference>
<sequence precursor="true">MLRSVLLAALFALAASAPAVASVASGGAVDFEQPLPPTAAFAASGDGPTATPAIAAPRPFDLLGLRWRGGEAHVEARVQRADGRWSRWQELPHAEDVAAGSRRGETVTGPLWTGRAQRYQLRGAHDTALPAGLRAHFVAVERSGATAPPRPAKASVDAPAIVPRSQWDPTGSCAPRTPPRYGRVDFSVVHHTESLTSYSRAQAPEVVLGICRFHRNGNGWLDIGYNLLVDRFGTVYEGRVGGVEQPVIGAHAGGWNSLSTGVAVIGSFTGSRPPQAAQDALTQVLAWKLQLAGVPAQGTIGEISPGGAENRWSSGTRVAFQRIAGHRDADHTDCPGGAFYALLPRLRGQTANQHEIAADLLTNSPVGGVLSQGGPAALTGRLALAGGQRPVGAPLTLQQRTGEDWSDLDELRTRVDGVWSASLPVTVNGTYRVVSDARGVASPGVRVEVAAGVTARVSPQLLRPGRTVTLRGASTPAKERVTVVVERQTRRGAWRRVRRLSLATDAGSYETTLVLAAPGVHRFLVTTAADAANAAGAAPVRTASVRRARRAR</sequence>
<dbReference type="Proteomes" id="UP000008229">
    <property type="component" value="Chromosome"/>
</dbReference>